<sequence length="82" mass="9383">MAPPSSLSRGNHADFMKQRQPKPLTASQRAALRQQLKAIHFLKPDFTDSTKKKVIQKADRAIAMEILYYLCETYNIKFEGIS</sequence>
<protein>
    <submittedName>
        <fullName evidence="2">Uncharacterized protein</fullName>
    </submittedName>
</protein>
<organism evidence="2 3">
    <name type="scientific">Cytospora mali</name>
    <name type="common">Apple Valsa canker fungus</name>
    <name type="synonym">Valsa mali</name>
    <dbReference type="NCBI Taxonomy" id="578113"/>
    <lineage>
        <taxon>Eukaryota</taxon>
        <taxon>Fungi</taxon>
        <taxon>Dikarya</taxon>
        <taxon>Ascomycota</taxon>
        <taxon>Pezizomycotina</taxon>
        <taxon>Sordariomycetes</taxon>
        <taxon>Sordariomycetidae</taxon>
        <taxon>Diaporthales</taxon>
        <taxon>Cytosporaceae</taxon>
        <taxon>Cytospora</taxon>
    </lineage>
</organism>
<evidence type="ECO:0000256" key="1">
    <source>
        <dbReference type="SAM" id="MobiDB-lite"/>
    </source>
</evidence>
<accession>A0A194W343</accession>
<evidence type="ECO:0000313" key="3">
    <source>
        <dbReference type="Proteomes" id="UP000078559"/>
    </source>
</evidence>
<dbReference type="Proteomes" id="UP000078559">
    <property type="component" value="Chromosome 6"/>
</dbReference>
<keyword evidence="3" id="KW-1185">Reference proteome</keyword>
<gene>
    <name evidence="2" type="ORF">VM1G_11714</name>
</gene>
<feature type="region of interest" description="Disordered" evidence="1">
    <location>
        <begin position="1"/>
        <end position="29"/>
    </location>
</feature>
<reference evidence="2" key="1">
    <citation type="submission" date="2014-12" db="EMBL/GenBank/DDBJ databases">
        <title>Genome Sequence of Valsa Canker Pathogens Uncovers a Specific Adaption of Colonization on Woody Bark.</title>
        <authorList>
            <person name="Yin Z."/>
            <person name="Liu H."/>
            <person name="Gao X."/>
            <person name="Li Z."/>
            <person name="Song N."/>
            <person name="Ke X."/>
            <person name="Dai Q."/>
            <person name="Wu Y."/>
            <person name="Sun Y."/>
            <person name="Xu J.-R."/>
            <person name="Kang Z.K."/>
            <person name="Wang L."/>
            <person name="Huang L."/>
        </authorList>
    </citation>
    <scope>NUCLEOTIDE SEQUENCE [LARGE SCALE GENOMIC DNA]</scope>
    <source>
        <strain evidence="2">03-8</strain>
    </source>
</reference>
<proteinExistence type="predicted"/>
<dbReference type="SMR" id="A0A194W343"/>
<evidence type="ECO:0000313" key="2">
    <source>
        <dbReference type="EMBL" id="KUI70879.1"/>
    </source>
</evidence>
<dbReference type="AlphaFoldDB" id="A0A194W343"/>
<dbReference type="OrthoDB" id="4898871at2759"/>
<name>A0A194W343_CYTMA</name>
<dbReference type="EMBL" id="CM003103">
    <property type="protein sequence ID" value="KUI70879.1"/>
    <property type="molecule type" value="Genomic_DNA"/>
</dbReference>